<dbReference type="PATRIC" id="fig|162209.4.peg.1604"/>
<name>A0A0U2KY97_9BACL</name>
<evidence type="ECO:0000313" key="1">
    <source>
        <dbReference type="EMBL" id="ALS21890.1"/>
    </source>
</evidence>
<dbReference type="OrthoDB" id="1807861at2"/>
<dbReference type="STRING" id="162209.IJ22_15140"/>
<evidence type="ECO:0000313" key="2">
    <source>
        <dbReference type="Proteomes" id="UP000061660"/>
    </source>
</evidence>
<dbReference type="KEGG" id="pnp:IJ22_15140"/>
<dbReference type="AlphaFoldDB" id="A0A0U2KY97"/>
<sequence length="149" mass="16817">MRQNAGVWAAIFIFLFGLMFFWMSLSFDYMGPEGPGPGLLPLWLSGLLIILSVVYMMNSIKHITRFKDILPRGKGFINIVTIIGSFLLFLLTVKSIGFVMAGTLFLFILLAREYQWYAGLGISIGISIILFWVFCKLLSVPIPVNAWGW</sequence>
<dbReference type="EMBL" id="CP013652">
    <property type="protein sequence ID" value="ALS21890.1"/>
    <property type="molecule type" value="Genomic_DNA"/>
</dbReference>
<dbReference type="Pfam" id="PF07331">
    <property type="entry name" value="TctB"/>
    <property type="match status" value="1"/>
</dbReference>
<dbReference type="InterPro" id="IPR009936">
    <property type="entry name" value="DUF1468"/>
</dbReference>
<accession>A0A0U2KY97</accession>
<dbReference type="RefSeq" id="WP_054817244.1">
    <property type="nucleotide sequence ID" value="NZ_BJCS01000003.1"/>
</dbReference>
<organism evidence="1 2">
    <name type="scientific">Paenibacillus naphthalenovorans</name>
    <dbReference type="NCBI Taxonomy" id="162209"/>
    <lineage>
        <taxon>Bacteria</taxon>
        <taxon>Bacillati</taxon>
        <taxon>Bacillota</taxon>
        <taxon>Bacilli</taxon>
        <taxon>Bacillales</taxon>
        <taxon>Paenibacillaceae</taxon>
        <taxon>Paenibacillus</taxon>
    </lineage>
</organism>
<reference evidence="1 2" key="2">
    <citation type="journal article" date="2016" name="Genome Announc.">
        <title>Complete Genome Sequences of Two Interactive Moderate Thermophiles, Paenibacillus napthalenovorans 32O-Y and Paenibacillus sp. 32O-W.</title>
        <authorList>
            <person name="Butler R.R.III."/>
            <person name="Wang J."/>
            <person name="Stark B.C."/>
            <person name="Pombert J.F."/>
        </authorList>
    </citation>
    <scope>NUCLEOTIDE SEQUENCE [LARGE SCALE GENOMIC DNA]</scope>
    <source>
        <strain evidence="1 2">32O-Y</strain>
    </source>
</reference>
<gene>
    <name evidence="1" type="ORF">IJ22_15140</name>
</gene>
<keyword evidence="1" id="KW-0675">Receptor</keyword>
<proteinExistence type="predicted"/>
<dbReference type="Proteomes" id="UP000061660">
    <property type="component" value="Chromosome"/>
</dbReference>
<keyword evidence="2" id="KW-1185">Reference proteome</keyword>
<reference evidence="2" key="1">
    <citation type="submission" date="2015-12" db="EMBL/GenBank/DDBJ databases">
        <title>Complete genome sequences of two moderately thermophilic Paenibacillus species.</title>
        <authorList>
            <person name="Butler R.III."/>
            <person name="Wang J."/>
            <person name="Stark B.C."/>
            <person name="Pombert J.-F."/>
        </authorList>
    </citation>
    <scope>NUCLEOTIDE SEQUENCE [LARGE SCALE GENOMIC DNA]</scope>
    <source>
        <strain evidence="2">32O-Y</strain>
    </source>
</reference>
<protein>
    <submittedName>
        <fullName evidence="1">Tripartite tricarboxylate transporter family receptor</fullName>
    </submittedName>
</protein>